<dbReference type="Proteomes" id="UP000020681">
    <property type="component" value="Unassembled WGS sequence"/>
</dbReference>
<dbReference type="EMBL" id="JAOL01000190">
    <property type="protein sequence ID" value="EUA85459.1"/>
    <property type="molecule type" value="Genomic_DNA"/>
</dbReference>
<dbReference type="SUPFAM" id="SSF69593">
    <property type="entry name" value="Glycerol-3-phosphate (1)-acyltransferase"/>
    <property type="match status" value="1"/>
</dbReference>
<keyword evidence="2" id="KW-0808">Transferase</keyword>
<dbReference type="GO" id="GO:0016746">
    <property type="term" value="F:acyltransferase activity"/>
    <property type="evidence" value="ECO:0007669"/>
    <property type="project" value="UniProtKB-KW"/>
</dbReference>
<keyword evidence="2" id="KW-0012">Acyltransferase</keyword>
<name>A0ABN0QLG3_MYCUL</name>
<dbReference type="Pfam" id="PF01553">
    <property type="entry name" value="Acyltransferase"/>
    <property type="match status" value="1"/>
</dbReference>
<feature type="domain" description="Phospholipid/glycerol acyltransferase" evidence="1">
    <location>
        <begin position="2"/>
        <end position="62"/>
    </location>
</feature>
<accession>A0ABN0QLG3</accession>
<organism evidence="2 3">
    <name type="scientific">Mycobacterium ulcerans str. Harvey</name>
    <dbReference type="NCBI Taxonomy" id="1299332"/>
    <lineage>
        <taxon>Bacteria</taxon>
        <taxon>Bacillati</taxon>
        <taxon>Actinomycetota</taxon>
        <taxon>Actinomycetes</taxon>
        <taxon>Mycobacteriales</taxon>
        <taxon>Mycobacteriaceae</taxon>
        <taxon>Mycobacterium</taxon>
        <taxon>Mycobacterium ulcerans group</taxon>
    </lineage>
</organism>
<dbReference type="InterPro" id="IPR002123">
    <property type="entry name" value="Plipid/glycerol_acylTrfase"/>
</dbReference>
<proteinExistence type="predicted"/>
<evidence type="ECO:0000313" key="3">
    <source>
        <dbReference type="Proteomes" id="UP000020681"/>
    </source>
</evidence>
<evidence type="ECO:0000259" key="1">
    <source>
        <dbReference type="Pfam" id="PF01553"/>
    </source>
</evidence>
<evidence type="ECO:0000313" key="2">
    <source>
        <dbReference type="EMBL" id="EUA85459.1"/>
    </source>
</evidence>
<gene>
    <name evidence="2" type="ORF">I551_8100</name>
</gene>
<keyword evidence="3" id="KW-1185">Reference proteome</keyword>
<reference evidence="2 3" key="1">
    <citation type="submission" date="2014-01" db="EMBL/GenBank/DDBJ databases">
        <authorList>
            <person name="Dobos K."/>
            <person name="Lenaerts A."/>
            <person name="Ordway D."/>
            <person name="DeGroote M.A."/>
            <person name="Parker T."/>
            <person name="Sizemore C."/>
            <person name="Tallon L.J."/>
            <person name="Sadzewicz L.K."/>
            <person name="Sengamalay N."/>
            <person name="Fraser C.M."/>
            <person name="Hine E."/>
            <person name="Shefchek K.A."/>
            <person name="Das S.P."/>
            <person name="Tettelin H."/>
        </authorList>
    </citation>
    <scope>NUCLEOTIDE SEQUENCE [LARGE SCALE GENOMIC DNA]</scope>
    <source>
        <strain evidence="2 3">Harvey</strain>
    </source>
</reference>
<comment type="caution">
    <text evidence="2">The sequence shown here is derived from an EMBL/GenBank/DDBJ whole genome shotgun (WGS) entry which is preliminary data.</text>
</comment>
<sequence length="69" mass="7958">MPERGGAVIAINHTSYVDWLPAALAMNRRHRRMRFMIKAEMQRVKVVNFLIKRTRTIPVDRGAGRAPMP</sequence>
<protein>
    <submittedName>
        <fullName evidence="2">Acyltransferase family protein</fullName>
    </submittedName>
</protein>